<evidence type="ECO:0000256" key="2">
    <source>
        <dbReference type="ARBA" id="ARBA00005801"/>
    </source>
</evidence>
<reference evidence="10" key="1">
    <citation type="submission" date="2022-12" db="EMBL/GenBank/DDBJ databases">
        <title>Reference genome sequencing for broad-spectrum identification of bacterial and archaeal isolates by mass spectrometry.</title>
        <authorList>
            <person name="Sekiguchi Y."/>
            <person name="Tourlousse D.M."/>
        </authorList>
    </citation>
    <scope>NUCLEOTIDE SEQUENCE</scope>
    <source>
        <strain evidence="10">10succ1</strain>
    </source>
</reference>
<keyword evidence="5 7" id="KW-1133">Transmembrane helix</keyword>
<protein>
    <submittedName>
        <fullName evidence="10">Type 4 prepilin-like proteins leader peptide-processing enzyme</fullName>
    </submittedName>
</protein>
<accession>A0A9W6LPE7</accession>
<dbReference type="EMBL" id="BSDY01000022">
    <property type="protein sequence ID" value="GLI57663.1"/>
    <property type="molecule type" value="Genomic_DNA"/>
</dbReference>
<feature type="transmembrane region" description="Helical" evidence="7">
    <location>
        <begin position="151"/>
        <end position="168"/>
    </location>
</feature>
<keyword evidence="6 7" id="KW-0472">Membrane</keyword>
<feature type="transmembrane region" description="Helical" evidence="7">
    <location>
        <begin position="227"/>
        <end position="244"/>
    </location>
</feature>
<evidence type="ECO:0000259" key="9">
    <source>
        <dbReference type="Pfam" id="PF06750"/>
    </source>
</evidence>
<proteinExistence type="inferred from homology"/>
<evidence type="ECO:0000313" key="11">
    <source>
        <dbReference type="Proteomes" id="UP001144471"/>
    </source>
</evidence>
<evidence type="ECO:0000256" key="5">
    <source>
        <dbReference type="ARBA" id="ARBA00022989"/>
    </source>
</evidence>
<dbReference type="RefSeq" id="WP_281837340.1">
    <property type="nucleotide sequence ID" value="NZ_BSDY01000022.1"/>
</dbReference>
<evidence type="ECO:0000256" key="6">
    <source>
        <dbReference type="ARBA" id="ARBA00023136"/>
    </source>
</evidence>
<feature type="transmembrane region" description="Helical" evidence="7">
    <location>
        <begin position="6"/>
        <end position="24"/>
    </location>
</feature>
<comment type="similarity">
    <text evidence="2">Belongs to the peptidase A24 family.</text>
</comment>
<name>A0A9W6LPE7_9FUSO</name>
<keyword evidence="3" id="KW-1003">Cell membrane</keyword>
<evidence type="ECO:0000256" key="1">
    <source>
        <dbReference type="ARBA" id="ARBA00004651"/>
    </source>
</evidence>
<keyword evidence="11" id="KW-1185">Reference proteome</keyword>
<dbReference type="InterPro" id="IPR010627">
    <property type="entry name" value="Prepilin_pept_A24_N"/>
</dbReference>
<feature type="domain" description="Prepilin peptidase A24 N-terminal" evidence="9">
    <location>
        <begin position="8"/>
        <end position="92"/>
    </location>
</feature>
<keyword evidence="4 7" id="KW-0812">Transmembrane</keyword>
<comment type="caution">
    <text evidence="10">The sequence shown here is derived from an EMBL/GenBank/DDBJ whole genome shotgun (WGS) entry which is preliminary data.</text>
</comment>
<dbReference type="PANTHER" id="PTHR30487:SF0">
    <property type="entry name" value="PREPILIN LEADER PEPTIDASE_N-METHYLTRANSFERASE-RELATED"/>
    <property type="match status" value="1"/>
</dbReference>
<dbReference type="InterPro" id="IPR000045">
    <property type="entry name" value="Prepilin_IV_endopep_pep"/>
</dbReference>
<feature type="transmembrane region" description="Helical" evidence="7">
    <location>
        <begin position="125"/>
        <end position="144"/>
    </location>
</feature>
<evidence type="ECO:0000256" key="7">
    <source>
        <dbReference type="SAM" id="Phobius"/>
    </source>
</evidence>
<evidence type="ECO:0000313" key="10">
    <source>
        <dbReference type="EMBL" id="GLI57663.1"/>
    </source>
</evidence>
<dbReference type="GO" id="GO:0005886">
    <property type="term" value="C:plasma membrane"/>
    <property type="evidence" value="ECO:0007669"/>
    <property type="project" value="UniProtKB-SubCell"/>
</dbReference>
<evidence type="ECO:0000259" key="8">
    <source>
        <dbReference type="Pfam" id="PF01478"/>
    </source>
</evidence>
<dbReference type="Gene3D" id="1.20.120.1220">
    <property type="match status" value="1"/>
</dbReference>
<feature type="transmembrane region" description="Helical" evidence="7">
    <location>
        <begin position="94"/>
        <end position="113"/>
    </location>
</feature>
<dbReference type="Pfam" id="PF06750">
    <property type="entry name" value="A24_N_bact"/>
    <property type="match status" value="1"/>
</dbReference>
<dbReference type="Proteomes" id="UP001144471">
    <property type="component" value="Unassembled WGS sequence"/>
</dbReference>
<dbReference type="InterPro" id="IPR050882">
    <property type="entry name" value="Prepilin_peptidase/N-MTase"/>
</dbReference>
<dbReference type="GO" id="GO:0004190">
    <property type="term" value="F:aspartic-type endopeptidase activity"/>
    <property type="evidence" value="ECO:0007669"/>
    <property type="project" value="InterPro"/>
</dbReference>
<evidence type="ECO:0000256" key="3">
    <source>
        <dbReference type="ARBA" id="ARBA00022475"/>
    </source>
</evidence>
<evidence type="ECO:0000256" key="4">
    <source>
        <dbReference type="ARBA" id="ARBA00022692"/>
    </source>
</evidence>
<dbReference type="AlphaFoldDB" id="A0A9W6LPE7"/>
<gene>
    <name evidence="10" type="ORF">PM10SUCC1_31770</name>
</gene>
<organism evidence="10 11">
    <name type="scientific">Propionigenium maris DSM 9537</name>
    <dbReference type="NCBI Taxonomy" id="1123000"/>
    <lineage>
        <taxon>Bacteria</taxon>
        <taxon>Fusobacteriati</taxon>
        <taxon>Fusobacteriota</taxon>
        <taxon>Fusobacteriia</taxon>
        <taxon>Fusobacteriales</taxon>
        <taxon>Fusobacteriaceae</taxon>
        <taxon>Propionigenium</taxon>
    </lineage>
</organism>
<comment type="subcellular location">
    <subcellularLocation>
        <location evidence="1">Cell membrane</location>
        <topology evidence="1">Multi-pass membrane protein</topology>
    </subcellularLocation>
</comment>
<dbReference type="GO" id="GO:0006465">
    <property type="term" value="P:signal peptide processing"/>
    <property type="evidence" value="ECO:0007669"/>
    <property type="project" value="TreeGrafter"/>
</dbReference>
<feature type="transmembrane region" description="Helical" evidence="7">
    <location>
        <begin position="188"/>
        <end position="215"/>
    </location>
</feature>
<dbReference type="PANTHER" id="PTHR30487">
    <property type="entry name" value="TYPE 4 PREPILIN-LIKE PROTEINS LEADER PEPTIDE-PROCESSING ENZYME"/>
    <property type="match status" value="1"/>
</dbReference>
<dbReference type="Pfam" id="PF01478">
    <property type="entry name" value="Peptidase_A24"/>
    <property type="match status" value="1"/>
</dbReference>
<sequence>MIEIFVFIFGCLIGSFLNVCIYRIPRKESVAFPPSHCPKCNHRIRWYENIPILSYVVLLRGRCSSCRERISLRYPLVEGLTGVAWMVCYMKFGFNLWTPVSIIVVTLLIFGSMVDVDHYYIPNRVSLGIMIIGGIFSFFNGIGIERSIIGGAVYGLPFLLIYGYGADICKREVMGFGDVKLAVALGTLMGYINLFIVHIFITVSFVIGAAMGLLMMALKKKGKGDEIPFGPYIALGGMITLLYFY</sequence>
<feature type="domain" description="Prepilin type IV endopeptidase peptidase" evidence="8">
    <location>
        <begin position="102"/>
        <end position="212"/>
    </location>
</feature>